<name>A0A9D1JK04_9FIRM</name>
<dbReference type="AlphaFoldDB" id="A0A9D1JK04"/>
<dbReference type="Gene3D" id="3.40.50.300">
    <property type="entry name" value="P-loop containing nucleotide triphosphate hydrolases"/>
    <property type="match status" value="2"/>
</dbReference>
<comment type="caution">
    <text evidence="11">The sequence shown here is derived from an EMBL/GenBank/DDBJ whole genome shotgun (WGS) entry which is preliminary data.</text>
</comment>
<keyword evidence="6" id="KW-0067">ATP-binding</keyword>
<dbReference type="SUPFAM" id="SSF52540">
    <property type="entry name" value="P-loop containing nucleoside triphosphate hydrolases"/>
    <property type="match status" value="1"/>
</dbReference>
<evidence type="ECO:0000256" key="3">
    <source>
        <dbReference type="ARBA" id="ARBA00021315"/>
    </source>
</evidence>
<evidence type="ECO:0000256" key="8">
    <source>
        <dbReference type="ARBA" id="ARBA00033408"/>
    </source>
</evidence>
<evidence type="ECO:0000256" key="2">
    <source>
        <dbReference type="ARBA" id="ARBA00009441"/>
    </source>
</evidence>
<evidence type="ECO:0000256" key="6">
    <source>
        <dbReference type="ARBA" id="ARBA00022840"/>
    </source>
</evidence>
<evidence type="ECO:0000313" key="12">
    <source>
        <dbReference type="Proteomes" id="UP000823935"/>
    </source>
</evidence>
<dbReference type="GO" id="GO:0009432">
    <property type="term" value="P:SOS response"/>
    <property type="evidence" value="ECO:0007669"/>
    <property type="project" value="TreeGrafter"/>
</dbReference>
<dbReference type="GO" id="GO:0005524">
    <property type="term" value="F:ATP binding"/>
    <property type="evidence" value="ECO:0007669"/>
    <property type="project" value="UniProtKB-KW"/>
</dbReference>
<dbReference type="PANTHER" id="PTHR11059:SF0">
    <property type="entry name" value="DNA REPAIR PROTEIN RECN"/>
    <property type="match status" value="1"/>
</dbReference>
<dbReference type="NCBIfam" id="TIGR00634">
    <property type="entry name" value="recN"/>
    <property type="match status" value="1"/>
</dbReference>
<proteinExistence type="inferred from homology"/>
<evidence type="ECO:0000259" key="10">
    <source>
        <dbReference type="Pfam" id="PF02463"/>
    </source>
</evidence>
<dbReference type="GO" id="GO:0006310">
    <property type="term" value="P:DNA recombination"/>
    <property type="evidence" value="ECO:0007669"/>
    <property type="project" value="InterPro"/>
</dbReference>
<dbReference type="PANTHER" id="PTHR11059">
    <property type="entry name" value="DNA REPAIR PROTEIN RECN"/>
    <property type="match status" value="1"/>
</dbReference>
<sequence length="559" mass="62101">MLLNIHVKNMALIQEVDIDLGEGLNILTGETGAGKSIIIGSVNVALGAQSFKGFAKEGADYALVELLFAPGEEIGRKISKELDIPWQDGQIIISRKLVNGRSINKINGETVPVAALRRAAGLLIDIHGQHEHQTLLQKKNHLAILDSFAGDAIKEALETNESMYREYARLSRLLEESSMDEGRRLKEIDFLKYEISEIQEAALREGEDEELERLYRKMANSRRIIEAVTEAYQAAGNEYGGAADQLGRAIRGLQAAADCDEGIAQLLAQLTDIEGLLNDFNRDAADYMDSMTFDPEEMELTESRLDLLNRLKSKYGGSISKVLAYQEEQQRRLEKLSDFENYRARLEEEYAKTEKELLGNCEKLSKIRQSHAALLAEQIRGALVDLNFLDVRFQVEFSRMEKPGKDGFDEICFLIATNPGQPLRPLQDTASGGELSRIMLAIKTVMADRDHTGTLIFDEIDTGISGRTAQKVSEKLALLAGRHQVICITHLPQIAAMADSHYVIEKNVENASTVTSVRKLSDQESVGELARMLGGAEITDRVLESAGEMKELAARTKKY</sequence>
<dbReference type="InterPro" id="IPR004604">
    <property type="entry name" value="DNA_recomb/repair_RecN"/>
</dbReference>
<evidence type="ECO:0000256" key="4">
    <source>
        <dbReference type="ARBA" id="ARBA00022741"/>
    </source>
</evidence>
<evidence type="ECO:0000256" key="9">
    <source>
        <dbReference type="PIRNR" id="PIRNR003128"/>
    </source>
</evidence>
<dbReference type="FunFam" id="3.40.50.300:FF:000356">
    <property type="entry name" value="DNA repair protein RecN"/>
    <property type="match status" value="1"/>
</dbReference>
<dbReference type="InterPro" id="IPR003395">
    <property type="entry name" value="RecF/RecN/SMC_N"/>
</dbReference>
<dbReference type="PIRSF" id="PIRSF003128">
    <property type="entry name" value="RecN"/>
    <property type="match status" value="1"/>
</dbReference>
<evidence type="ECO:0000256" key="5">
    <source>
        <dbReference type="ARBA" id="ARBA00022763"/>
    </source>
</evidence>
<protein>
    <recommendedName>
        <fullName evidence="3 9">DNA repair protein RecN</fullName>
    </recommendedName>
    <alternativeName>
        <fullName evidence="8 9">Recombination protein N</fullName>
    </alternativeName>
</protein>
<dbReference type="Proteomes" id="UP000823935">
    <property type="component" value="Unassembled WGS sequence"/>
</dbReference>
<reference evidence="11" key="2">
    <citation type="journal article" date="2021" name="PeerJ">
        <title>Extensive microbial diversity within the chicken gut microbiome revealed by metagenomics and culture.</title>
        <authorList>
            <person name="Gilroy R."/>
            <person name="Ravi A."/>
            <person name="Getino M."/>
            <person name="Pursley I."/>
            <person name="Horton D.L."/>
            <person name="Alikhan N.F."/>
            <person name="Baker D."/>
            <person name="Gharbi K."/>
            <person name="Hall N."/>
            <person name="Watson M."/>
            <person name="Adriaenssens E.M."/>
            <person name="Foster-Nyarko E."/>
            <person name="Jarju S."/>
            <person name="Secka A."/>
            <person name="Antonio M."/>
            <person name="Oren A."/>
            <person name="Chaudhuri R.R."/>
            <person name="La Ragione R."/>
            <person name="Hildebrand F."/>
            <person name="Pallen M.J."/>
        </authorList>
    </citation>
    <scope>NUCLEOTIDE SEQUENCE</scope>
    <source>
        <strain evidence="11">CHK190-19873</strain>
    </source>
</reference>
<evidence type="ECO:0000256" key="1">
    <source>
        <dbReference type="ARBA" id="ARBA00003618"/>
    </source>
</evidence>
<comment type="function">
    <text evidence="1 9">May be involved in recombinational repair of damaged DNA.</text>
</comment>
<dbReference type="CDD" id="cd03241">
    <property type="entry name" value="ABC_RecN"/>
    <property type="match status" value="1"/>
</dbReference>
<dbReference type="GO" id="GO:0043590">
    <property type="term" value="C:bacterial nucleoid"/>
    <property type="evidence" value="ECO:0007669"/>
    <property type="project" value="TreeGrafter"/>
</dbReference>
<dbReference type="Pfam" id="PF02463">
    <property type="entry name" value="SMC_N"/>
    <property type="match status" value="1"/>
</dbReference>
<evidence type="ECO:0000313" key="11">
    <source>
        <dbReference type="EMBL" id="HIS30859.1"/>
    </source>
</evidence>
<organism evidence="11 12">
    <name type="scientific">Candidatus Limivivens intestinipullorum</name>
    <dbReference type="NCBI Taxonomy" id="2840858"/>
    <lineage>
        <taxon>Bacteria</taxon>
        <taxon>Bacillati</taxon>
        <taxon>Bacillota</taxon>
        <taxon>Clostridia</taxon>
        <taxon>Lachnospirales</taxon>
        <taxon>Lachnospiraceae</taxon>
        <taxon>Lachnospiraceae incertae sedis</taxon>
        <taxon>Candidatus Limivivens</taxon>
    </lineage>
</organism>
<keyword evidence="7 9" id="KW-0234">DNA repair</keyword>
<accession>A0A9D1JK04</accession>
<evidence type="ECO:0000256" key="7">
    <source>
        <dbReference type="ARBA" id="ARBA00023204"/>
    </source>
</evidence>
<keyword evidence="4" id="KW-0547">Nucleotide-binding</keyword>
<dbReference type="EMBL" id="DVIQ01000024">
    <property type="protein sequence ID" value="HIS30859.1"/>
    <property type="molecule type" value="Genomic_DNA"/>
</dbReference>
<dbReference type="GO" id="GO:0006281">
    <property type="term" value="P:DNA repair"/>
    <property type="evidence" value="ECO:0007669"/>
    <property type="project" value="UniProtKB-KW"/>
</dbReference>
<comment type="similarity">
    <text evidence="2 9">Belongs to the RecN family.</text>
</comment>
<keyword evidence="5 9" id="KW-0227">DNA damage</keyword>
<reference evidence="11" key="1">
    <citation type="submission" date="2020-10" db="EMBL/GenBank/DDBJ databases">
        <authorList>
            <person name="Gilroy R."/>
        </authorList>
    </citation>
    <scope>NUCLEOTIDE SEQUENCE</scope>
    <source>
        <strain evidence="11">CHK190-19873</strain>
    </source>
</reference>
<feature type="domain" description="RecF/RecN/SMC N-terminal" evidence="10">
    <location>
        <begin position="4"/>
        <end position="508"/>
    </location>
</feature>
<gene>
    <name evidence="11" type="primary">recN</name>
    <name evidence="11" type="ORF">IAB44_04810</name>
</gene>
<dbReference type="InterPro" id="IPR027417">
    <property type="entry name" value="P-loop_NTPase"/>
</dbReference>